<keyword evidence="1" id="KW-0812">Transmembrane</keyword>
<name>A0A4V0H5L3_STRPO</name>
<feature type="transmembrane region" description="Helical" evidence="1">
    <location>
        <begin position="224"/>
        <end position="243"/>
    </location>
</feature>
<dbReference type="Proteomes" id="UP000306241">
    <property type="component" value="Chromosome"/>
</dbReference>
<keyword evidence="1" id="KW-0472">Membrane</keyword>
<evidence type="ECO:0008006" key="4">
    <source>
        <dbReference type="Google" id="ProtNLM"/>
    </source>
</evidence>
<evidence type="ECO:0000256" key="1">
    <source>
        <dbReference type="SAM" id="Phobius"/>
    </source>
</evidence>
<feature type="transmembrane region" description="Helical" evidence="1">
    <location>
        <begin position="21"/>
        <end position="40"/>
    </location>
</feature>
<accession>A0A4V0H5L3</accession>
<feature type="transmembrane region" description="Helical" evidence="1">
    <location>
        <begin position="318"/>
        <end position="336"/>
    </location>
</feature>
<sequence>MDKLNISKKLKWNFNLNGIRPYLILFFYCLVLVFLSHNVINRADSDIEFHMARIVGLAQSIRNFDFLPNLNYLFGNGIGYATPMFYGQWLLYPSSVLFIFTKSIKLSVALYAFIISFVGSSGSYYFFRKINNNSLFTLLVAMLNPLVYCNFGYGMIASTALIPFLLLALYLILFEKKKAGLLLGIVVALLVQTHIISTVILALNVVAFLIIFFDKITIHSIVEFIKSIIVALMLSIGFIFQFIEQSRSQVFFANWTTRPFMGMSGNSKSFYEVIESLFNTTTSATTIAVASPLIIFISFLAISILLEWKNISNTSKKLFLLALILLIFSSSVLPWNELKYTILGILQWPTRIITFIPSLIVLAFVIEEKSTKKAFYSFVIALSLFSSIVIFRNQTDSKAFSNRLEQKMKSLYYGSKELNGFSGMEYLTIDINYKEANNRNFLLDFPKKTKSYTLSNVKEGYNKLSFDFKVGHSKTRIVLPRIWYKGLVADYTDGATGSQPKLDQMTLTNKEIISRQLEHRPKVKQKVLENGRAVLEVNRSGHVEVTYKKTKLQKIGFILETISWIIVLIFIFLKKQIKNYRSSD</sequence>
<proteinExistence type="predicted"/>
<feature type="transmembrane region" description="Helical" evidence="1">
    <location>
        <begin position="78"/>
        <end position="101"/>
    </location>
</feature>
<feature type="transmembrane region" description="Helical" evidence="1">
    <location>
        <begin position="373"/>
        <end position="391"/>
    </location>
</feature>
<feature type="transmembrane region" description="Helical" evidence="1">
    <location>
        <begin position="287"/>
        <end position="306"/>
    </location>
</feature>
<feature type="transmembrane region" description="Helical" evidence="1">
    <location>
        <begin position="108"/>
        <end position="127"/>
    </location>
</feature>
<feature type="transmembrane region" description="Helical" evidence="1">
    <location>
        <begin position="555"/>
        <end position="573"/>
    </location>
</feature>
<protein>
    <recommendedName>
        <fullName evidence="4">Membrane protein 6-pyruvoyl-tetrahydropterin synthase-related domain-containing protein</fullName>
    </recommendedName>
</protein>
<evidence type="ECO:0000313" key="3">
    <source>
        <dbReference type="Proteomes" id="UP000306241"/>
    </source>
</evidence>
<feature type="transmembrane region" description="Helical" evidence="1">
    <location>
        <begin position="179"/>
        <end position="212"/>
    </location>
</feature>
<dbReference type="EMBL" id="LR594052">
    <property type="protein sequence ID" value="VTT42917.1"/>
    <property type="molecule type" value="Genomic_DNA"/>
</dbReference>
<gene>
    <name evidence="2" type="ORF">NCTC10924_00700</name>
</gene>
<organism evidence="2 3">
    <name type="scientific">Streptococcus porcinus</name>
    <dbReference type="NCBI Taxonomy" id="1340"/>
    <lineage>
        <taxon>Bacteria</taxon>
        <taxon>Bacillati</taxon>
        <taxon>Bacillota</taxon>
        <taxon>Bacilli</taxon>
        <taxon>Lactobacillales</taxon>
        <taxon>Streptococcaceae</taxon>
        <taxon>Streptococcus</taxon>
    </lineage>
</organism>
<dbReference type="AlphaFoldDB" id="A0A4V0H5L3"/>
<reference evidence="2 3" key="1">
    <citation type="submission" date="2019-05" db="EMBL/GenBank/DDBJ databases">
        <authorList>
            <consortium name="Pathogen Informatics"/>
        </authorList>
    </citation>
    <scope>NUCLEOTIDE SEQUENCE [LARGE SCALE GENOMIC DNA]</scope>
    <source>
        <strain evidence="2 3">NCTC10924</strain>
    </source>
</reference>
<keyword evidence="1" id="KW-1133">Transmembrane helix</keyword>
<feature type="transmembrane region" description="Helical" evidence="1">
    <location>
        <begin position="348"/>
        <end position="366"/>
    </location>
</feature>
<feature type="transmembrane region" description="Helical" evidence="1">
    <location>
        <begin position="156"/>
        <end position="173"/>
    </location>
</feature>
<evidence type="ECO:0000313" key="2">
    <source>
        <dbReference type="EMBL" id="VTT42917.1"/>
    </source>
</evidence>